<evidence type="ECO:0000256" key="2">
    <source>
        <dbReference type="ARBA" id="ARBA00022737"/>
    </source>
</evidence>
<reference evidence="5" key="1">
    <citation type="journal article" date="2019" name="Int. J. Syst. Evol. Microbiol.">
        <title>The Global Catalogue of Microorganisms (GCM) 10K type strain sequencing project: providing services to taxonomists for standard genome sequencing and annotation.</title>
        <authorList>
            <consortium name="The Broad Institute Genomics Platform"/>
            <consortium name="The Broad Institute Genome Sequencing Center for Infectious Disease"/>
            <person name="Wu L."/>
            <person name="Ma J."/>
        </authorList>
    </citation>
    <scope>NUCLEOTIDE SEQUENCE [LARGE SCALE GENOMIC DNA]</scope>
    <source>
        <strain evidence="5">TISTR 1827</strain>
    </source>
</reference>
<name>A0ABW5QU32_9BACL</name>
<accession>A0ABW5QU32</accession>
<dbReference type="GO" id="GO:0016740">
    <property type="term" value="F:transferase activity"/>
    <property type="evidence" value="ECO:0007669"/>
    <property type="project" value="UniProtKB-KW"/>
</dbReference>
<dbReference type="EMBL" id="JBHUMY010000006">
    <property type="protein sequence ID" value="MFD2659877.1"/>
    <property type="molecule type" value="Genomic_DNA"/>
</dbReference>
<feature type="domain" description="Rhodanese" evidence="3">
    <location>
        <begin position="17"/>
        <end position="136"/>
    </location>
</feature>
<gene>
    <name evidence="4" type="ORF">ACFSW5_06290</name>
</gene>
<keyword evidence="1 4" id="KW-0808">Transferase</keyword>
<dbReference type="InterPro" id="IPR045078">
    <property type="entry name" value="TST/MPST-like"/>
</dbReference>
<comment type="caution">
    <text evidence="4">The sequence shown here is derived from an EMBL/GenBank/DDBJ whole genome shotgun (WGS) entry which is preliminary data.</text>
</comment>
<dbReference type="PANTHER" id="PTHR11364">
    <property type="entry name" value="THIOSULFATE SULFERTANSFERASE"/>
    <property type="match status" value="1"/>
</dbReference>
<dbReference type="PANTHER" id="PTHR11364:SF27">
    <property type="entry name" value="SULFURTRANSFERASE"/>
    <property type="match status" value="1"/>
</dbReference>
<dbReference type="SMART" id="SM00450">
    <property type="entry name" value="RHOD"/>
    <property type="match status" value="2"/>
</dbReference>
<keyword evidence="2" id="KW-0677">Repeat</keyword>
<evidence type="ECO:0000313" key="4">
    <source>
        <dbReference type="EMBL" id="MFD2659877.1"/>
    </source>
</evidence>
<dbReference type="Gene3D" id="3.40.250.10">
    <property type="entry name" value="Rhodanese-like domain"/>
    <property type="match status" value="2"/>
</dbReference>
<dbReference type="InterPro" id="IPR036873">
    <property type="entry name" value="Rhodanese-like_dom_sf"/>
</dbReference>
<dbReference type="RefSeq" id="WP_379270554.1">
    <property type="nucleotide sequence ID" value="NZ_JBHUGT010000032.1"/>
</dbReference>
<evidence type="ECO:0000259" key="3">
    <source>
        <dbReference type="PROSITE" id="PS50206"/>
    </source>
</evidence>
<proteinExistence type="predicted"/>
<protein>
    <submittedName>
        <fullName evidence="4">Sulfurtransferase</fullName>
        <ecNumber evidence="4">2.8.1.-</ecNumber>
    </submittedName>
</protein>
<dbReference type="SUPFAM" id="SSF52821">
    <property type="entry name" value="Rhodanese/Cell cycle control phosphatase"/>
    <property type="match status" value="2"/>
</dbReference>
<dbReference type="Pfam" id="PF00581">
    <property type="entry name" value="Rhodanese"/>
    <property type="match status" value="2"/>
</dbReference>
<organism evidence="4 5">
    <name type="scientific">Paenibacillus thailandensis</name>
    <dbReference type="NCBI Taxonomy" id="393250"/>
    <lineage>
        <taxon>Bacteria</taxon>
        <taxon>Bacillati</taxon>
        <taxon>Bacillota</taxon>
        <taxon>Bacilli</taxon>
        <taxon>Bacillales</taxon>
        <taxon>Paenibacillaceae</taxon>
        <taxon>Paenibacillus</taxon>
    </lineage>
</organism>
<evidence type="ECO:0000313" key="5">
    <source>
        <dbReference type="Proteomes" id="UP001597493"/>
    </source>
</evidence>
<evidence type="ECO:0000256" key="1">
    <source>
        <dbReference type="ARBA" id="ARBA00022679"/>
    </source>
</evidence>
<feature type="domain" description="Rhodanese" evidence="3">
    <location>
        <begin position="167"/>
        <end position="277"/>
    </location>
</feature>
<keyword evidence="5" id="KW-1185">Reference proteome</keyword>
<dbReference type="InterPro" id="IPR001763">
    <property type="entry name" value="Rhodanese-like_dom"/>
</dbReference>
<dbReference type="Proteomes" id="UP001597493">
    <property type="component" value="Unassembled WGS sequence"/>
</dbReference>
<dbReference type="EC" id="2.8.1.-" evidence="4"/>
<dbReference type="CDD" id="cd01449">
    <property type="entry name" value="TST_Repeat_2"/>
    <property type="match status" value="1"/>
</dbReference>
<dbReference type="PROSITE" id="PS50206">
    <property type="entry name" value="RHODANESE_3"/>
    <property type="match status" value="2"/>
</dbReference>
<sequence length="281" mass="30716">MSNLISVEQLKKKLSGTSTGIAIVDCRFNLAEPEAGRRAYAEGHLPGAVYMDLNEDLSGPVGKHGGRHPLPDRDKLARRLGELSIGNGTEVVAYDDQGGMYASRLWWLLKWIGHDKASVLDGGFSGWIAAGYETTTEVPEAEPSVYVPSRQAEWDFVDAQGVKARLGTPGMQLIDSREERRYLGLEEPIDKAAGHIPGARSFFWKDVLSGDGRWKDPAQLKERFGSLDPSREVIVYCGSGVSACPNVLALKEAGFQDVKLYAGSWSDWISYEGNPIATGEE</sequence>
<dbReference type="CDD" id="cd01448">
    <property type="entry name" value="TST_Repeat_1"/>
    <property type="match status" value="1"/>
</dbReference>